<dbReference type="PANTHER" id="PTHR43229">
    <property type="entry name" value="NODULATION PROTEIN J"/>
    <property type="match status" value="1"/>
</dbReference>
<dbReference type="EMBL" id="VLLL01000005">
    <property type="protein sequence ID" value="TWJ15723.1"/>
    <property type="molecule type" value="Genomic_DNA"/>
</dbReference>
<accession>A0A562VCU8</accession>
<reference evidence="2 3" key="1">
    <citation type="journal article" date="2013" name="Stand. Genomic Sci.">
        <title>Genomic Encyclopedia of Type Strains, Phase I: The one thousand microbial genomes (KMG-I) project.</title>
        <authorList>
            <person name="Kyrpides N.C."/>
            <person name="Woyke T."/>
            <person name="Eisen J.A."/>
            <person name="Garrity G."/>
            <person name="Lilburn T.G."/>
            <person name="Beck B.J."/>
            <person name="Whitman W.B."/>
            <person name="Hugenholtz P."/>
            <person name="Klenk H.P."/>
        </authorList>
    </citation>
    <scope>NUCLEOTIDE SEQUENCE [LARGE SCALE GENOMIC DNA]</scope>
    <source>
        <strain evidence="2 3">DSM 45044</strain>
    </source>
</reference>
<evidence type="ECO:0000256" key="1">
    <source>
        <dbReference type="SAM" id="Phobius"/>
    </source>
</evidence>
<dbReference type="OrthoDB" id="3399482at2"/>
<sequence>MTDTDTRFRRTPGWLVVAGNELRLIMRNKTVAVTATLVPLAMIVVMSLGDGDGSPGMAAMHLVMLLGFSVYATTTMALAHRRAAMFLKRLRASPVPSMGIVAGLACGPVLLFFAQSGLLAAGHAVAGDMPPRDPAVLAAAVVTGAVTCAALAFLTASFTNTPEAAQLTTMPGFMVLIGGMLWVLNTPADEVTAVQLAIPGGAVTQLARAGFTTPGEIAAVPGVWSPVLAAVVVSTVCCLLAARLFRWEPRS</sequence>
<feature type="transmembrane region" description="Helical" evidence="1">
    <location>
        <begin position="223"/>
        <end position="245"/>
    </location>
</feature>
<dbReference type="InterPro" id="IPR051784">
    <property type="entry name" value="Nod_factor_ABC_transporter"/>
</dbReference>
<comment type="caution">
    <text evidence="2">The sequence shown here is derived from an EMBL/GenBank/DDBJ whole genome shotgun (WGS) entry which is preliminary data.</text>
</comment>
<dbReference type="RefSeq" id="WP_158645510.1">
    <property type="nucleotide sequence ID" value="NZ_BAABIJ010000001.1"/>
</dbReference>
<protein>
    <submittedName>
        <fullName evidence="2">ABC-2 type transport system permease protein</fullName>
    </submittedName>
</protein>
<feature type="transmembrane region" description="Helical" evidence="1">
    <location>
        <begin position="60"/>
        <end position="79"/>
    </location>
</feature>
<gene>
    <name evidence="2" type="ORF">LX16_1437</name>
</gene>
<organism evidence="2 3">
    <name type="scientific">Stackebrandtia albiflava</name>
    <dbReference type="NCBI Taxonomy" id="406432"/>
    <lineage>
        <taxon>Bacteria</taxon>
        <taxon>Bacillati</taxon>
        <taxon>Actinomycetota</taxon>
        <taxon>Actinomycetes</taxon>
        <taxon>Glycomycetales</taxon>
        <taxon>Glycomycetaceae</taxon>
        <taxon>Stackebrandtia</taxon>
    </lineage>
</organism>
<keyword evidence="1" id="KW-0812">Transmembrane</keyword>
<feature type="transmembrane region" description="Helical" evidence="1">
    <location>
        <begin position="167"/>
        <end position="184"/>
    </location>
</feature>
<keyword evidence="1" id="KW-0472">Membrane</keyword>
<dbReference type="GO" id="GO:0140359">
    <property type="term" value="F:ABC-type transporter activity"/>
    <property type="evidence" value="ECO:0007669"/>
    <property type="project" value="InterPro"/>
</dbReference>
<keyword evidence="3" id="KW-1185">Reference proteome</keyword>
<evidence type="ECO:0000313" key="2">
    <source>
        <dbReference type="EMBL" id="TWJ15723.1"/>
    </source>
</evidence>
<dbReference type="AlphaFoldDB" id="A0A562VCU8"/>
<name>A0A562VCU8_9ACTN</name>
<feature type="transmembrane region" description="Helical" evidence="1">
    <location>
        <begin position="30"/>
        <end position="48"/>
    </location>
</feature>
<keyword evidence="1" id="KW-1133">Transmembrane helix</keyword>
<dbReference type="GO" id="GO:0016020">
    <property type="term" value="C:membrane"/>
    <property type="evidence" value="ECO:0007669"/>
    <property type="project" value="UniProtKB-SubCell"/>
</dbReference>
<dbReference type="Proteomes" id="UP000321617">
    <property type="component" value="Unassembled WGS sequence"/>
</dbReference>
<evidence type="ECO:0000313" key="3">
    <source>
        <dbReference type="Proteomes" id="UP000321617"/>
    </source>
</evidence>
<proteinExistence type="predicted"/>
<dbReference type="PANTHER" id="PTHR43229:SF2">
    <property type="entry name" value="NODULATION PROTEIN J"/>
    <property type="match status" value="1"/>
</dbReference>
<feature type="transmembrane region" description="Helical" evidence="1">
    <location>
        <begin position="135"/>
        <end position="155"/>
    </location>
</feature>
<feature type="transmembrane region" description="Helical" evidence="1">
    <location>
        <begin position="100"/>
        <end position="123"/>
    </location>
</feature>